<dbReference type="Proteomes" id="UP000240621">
    <property type="component" value="Unassembled WGS sequence"/>
</dbReference>
<accession>A0A2P8CE69</accession>
<protein>
    <submittedName>
        <fullName evidence="2">Uncharacterized protein</fullName>
    </submittedName>
</protein>
<dbReference type="Proteomes" id="UP000396862">
    <property type="component" value="Unassembled WGS sequence"/>
</dbReference>
<comment type="caution">
    <text evidence="2">The sequence shown here is derived from an EMBL/GenBank/DDBJ whole genome shotgun (WGS) entry which is preliminary data.</text>
</comment>
<evidence type="ECO:0000313" key="3">
    <source>
        <dbReference type="Proteomes" id="UP000240621"/>
    </source>
</evidence>
<name>A0A2P8CE69_9BACT</name>
<dbReference type="AlphaFoldDB" id="A0A2P8CE69"/>
<dbReference type="EMBL" id="BLAU01000001">
    <property type="protein sequence ID" value="GET21857.1"/>
    <property type="molecule type" value="Genomic_DNA"/>
</dbReference>
<keyword evidence="4" id="KW-1185">Reference proteome</keyword>
<proteinExistence type="predicted"/>
<evidence type="ECO:0000313" key="1">
    <source>
        <dbReference type="EMBL" id="GET21857.1"/>
    </source>
</evidence>
<evidence type="ECO:0000313" key="2">
    <source>
        <dbReference type="EMBL" id="PSK83260.1"/>
    </source>
</evidence>
<evidence type="ECO:0000313" key="4">
    <source>
        <dbReference type="Proteomes" id="UP000396862"/>
    </source>
</evidence>
<dbReference type="RefSeq" id="WP_106542060.1">
    <property type="nucleotide sequence ID" value="NZ_BLAU01000001.1"/>
</dbReference>
<sequence length="80" mass="9247">MKTQDFIKVRATSQNIHDTNDTNEVQFYLNVSTIKIITLGGEIHLTDNGNDTRDGFLWNGDLRFTNIRIHEDINLEDLLN</sequence>
<dbReference type="EMBL" id="PYGC01000004">
    <property type="protein sequence ID" value="PSK83260.1"/>
    <property type="molecule type" value="Genomic_DNA"/>
</dbReference>
<organism evidence="2 3">
    <name type="scientific">Prolixibacter denitrificans</name>
    <dbReference type="NCBI Taxonomy" id="1541063"/>
    <lineage>
        <taxon>Bacteria</taxon>
        <taxon>Pseudomonadati</taxon>
        <taxon>Bacteroidota</taxon>
        <taxon>Bacteroidia</taxon>
        <taxon>Marinilabiliales</taxon>
        <taxon>Prolixibacteraceae</taxon>
        <taxon>Prolixibacter</taxon>
    </lineage>
</organism>
<reference evidence="2 3" key="1">
    <citation type="submission" date="2018-03" db="EMBL/GenBank/DDBJ databases">
        <title>Genomic Encyclopedia of Archaeal and Bacterial Type Strains, Phase II (KMG-II): from individual species to whole genera.</title>
        <authorList>
            <person name="Goeker M."/>
        </authorList>
    </citation>
    <scope>NUCLEOTIDE SEQUENCE [LARGE SCALE GENOMIC DNA]</scope>
    <source>
        <strain evidence="2 3">DSM 27267</strain>
    </source>
</reference>
<gene>
    <name evidence="2" type="ORF">CLV93_104190</name>
    <name evidence="1" type="ORF">JCM18694_21030</name>
</gene>
<reference evidence="1 4" key="2">
    <citation type="submission" date="2019-10" db="EMBL/GenBank/DDBJ databases">
        <title>Prolixibacter strains distinguished by the presence of nitrate reductase genes were adept at nitrate-dependent anaerobic corrosion of metallic iron and carbon steel.</title>
        <authorList>
            <person name="Iino T."/>
            <person name="Shono N."/>
            <person name="Ito K."/>
            <person name="Nakamura R."/>
            <person name="Sueoka K."/>
            <person name="Harayama S."/>
            <person name="Ohkuma M."/>
        </authorList>
    </citation>
    <scope>NUCLEOTIDE SEQUENCE [LARGE SCALE GENOMIC DNA]</scope>
    <source>
        <strain evidence="1 4">MIC1-1</strain>
    </source>
</reference>